<proteinExistence type="predicted"/>
<evidence type="ECO:0000259" key="2">
    <source>
        <dbReference type="Pfam" id="PF03235"/>
    </source>
</evidence>
<dbReference type="PANTHER" id="PTHR39639:SF1">
    <property type="entry name" value="DUF262 DOMAIN-CONTAINING PROTEIN"/>
    <property type="match status" value="1"/>
</dbReference>
<organism evidence="3 4">
    <name type="scientific">Streptomyces tremellae</name>
    <dbReference type="NCBI Taxonomy" id="1124239"/>
    <lineage>
        <taxon>Bacteria</taxon>
        <taxon>Bacillati</taxon>
        <taxon>Actinomycetota</taxon>
        <taxon>Actinomycetes</taxon>
        <taxon>Kitasatosporales</taxon>
        <taxon>Streptomycetaceae</taxon>
        <taxon>Streptomyces</taxon>
    </lineage>
</organism>
<sequence>MTRQTSRPLEHHNLRTSDRSPREIATSFRDTFGLDLAPDYQRGDVWTEDQRIALIRSWLTGTPTGVVILNDRTTPEWKEANGYDPTDRGEAMYACIDGRQRITTAYRWYDDELAVPASWFPAADVTATEETADGAYVRISGLSKPARLKFANRAHLSVAMAKVATVADEAEIYLLVNGGGTPQSGSNMDNAARVATKAGSPRAAR</sequence>
<feature type="region of interest" description="Disordered" evidence="1">
    <location>
        <begin position="184"/>
        <end position="205"/>
    </location>
</feature>
<gene>
    <name evidence="3" type="ORF">GCM10023082_63420</name>
</gene>
<feature type="region of interest" description="Disordered" evidence="1">
    <location>
        <begin position="1"/>
        <end position="20"/>
    </location>
</feature>
<feature type="domain" description="GmrSD restriction endonucleases N-terminal" evidence="2">
    <location>
        <begin position="36"/>
        <end position="111"/>
    </location>
</feature>
<protein>
    <recommendedName>
        <fullName evidence="2">GmrSD restriction endonucleases N-terminal domain-containing protein</fullName>
    </recommendedName>
</protein>
<dbReference type="PANTHER" id="PTHR39639">
    <property type="entry name" value="CHROMOSOME 16, WHOLE GENOME SHOTGUN SEQUENCE"/>
    <property type="match status" value="1"/>
</dbReference>
<accession>A0ABP7GAE0</accession>
<evidence type="ECO:0000256" key="1">
    <source>
        <dbReference type="SAM" id="MobiDB-lite"/>
    </source>
</evidence>
<dbReference type="Proteomes" id="UP001499884">
    <property type="component" value="Unassembled WGS sequence"/>
</dbReference>
<dbReference type="InterPro" id="IPR004919">
    <property type="entry name" value="GmrSD_N"/>
</dbReference>
<dbReference type="RefSeq" id="WP_345655284.1">
    <property type="nucleotide sequence ID" value="NZ_BAABEP010000088.1"/>
</dbReference>
<name>A0ABP7GAE0_9ACTN</name>
<evidence type="ECO:0000313" key="3">
    <source>
        <dbReference type="EMBL" id="GAA3760485.1"/>
    </source>
</evidence>
<reference evidence="4" key="1">
    <citation type="journal article" date="2019" name="Int. J. Syst. Evol. Microbiol.">
        <title>The Global Catalogue of Microorganisms (GCM) 10K type strain sequencing project: providing services to taxonomists for standard genome sequencing and annotation.</title>
        <authorList>
            <consortium name="The Broad Institute Genomics Platform"/>
            <consortium name="The Broad Institute Genome Sequencing Center for Infectious Disease"/>
            <person name="Wu L."/>
            <person name="Ma J."/>
        </authorList>
    </citation>
    <scope>NUCLEOTIDE SEQUENCE [LARGE SCALE GENOMIC DNA]</scope>
    <source>
        <strain evidence="4">JCM 30846</strain>
    </source>
</reference>
<evidence type="ECO:0000313" key="4">
    <source>
        <dbReference type="Proteomes" id="UP001499884"/>
    </source>
</evidence>
<dbReference type="Pfam" id="PF03235">
    <property type="entry name" value="GmrSD_N"/>
    <property type="match status" value="1"/>
</dbReference>
<dbReference type="EMBL" id="BAABEP010000088">
    <property type="protein sequence ID" value="GAA3760485.1"/>
    <property type="molecule type" value="Genomic_DNA"/>
</dbReference>
<feature type="compositionally biased region" description="Basic and acidic residues" evidence="1">
    <location>
        <begin position="8"/>
        <end position="20"/>
    </location>
</feature>
<comment type="caution">
    <text evidence="3">The sequence shown here is derived from an EMBL/GenBank/DDBJ whole genome shotgun (WGS) entry which is preliminary data.</text>
</comment>
<keyword evidence="4" id="KW-1185">Reference proteome</keyword>